<evidence type="ECO:0000256" key="5">
    <source>
        <dbReference type="ARBA" id="ARBA00022729"/>
    </source>
</evidence>
<dbReference type="RefSeq" id="WP_126409987.1">
    <property type="nucleotide sequence ID" value="NZ_RXNT01000015.1"/>
</dbReference>
<keyword evidence="12" id="KW-0812">Transmembrane</keyword>
<comment type="caution">
    <text evidence="14">The sequence shown here is derived from an EMBL/GenBank/DDBJ whole genome shotgun (WGS) entry which is preliminary data.</text>
</comment>
<proteinExistence type="inferred from homology"/>
<dbReference type="InterPro" id="IPR023058">
    <property type="entry name" value="PPIase_PpiC_CS"/>
</dbReference>
<dbReference type="Pfam" id="PF13616">
    <property type="entry name" value="Rotamase_3"/>
    <property type="match status" value="1"/>
</dbReference>
<dbReference type="SUPFAM" id="SSF54534">
    <property type="entry name" value="FKBP-like"/>
    <property type="match status" value="1"/>
</dbReference>
<dbReference type="Gene3D" id="1.10.4030.10">
    <property type="entry name" value="Porin chaperone SurA, peptide-binding domain"/>
    <property type="match status" value="1"/>
</dbReference>
<keyword evidence="5 11" id="KW-0732">Signal</keyword>
<evidence type="ECO:0000256" key="12">
    <source>
        <dbReference type="SAM" id="Phobius"/>
    </source>
</evidence>
<evidence type="ECO:0000313" key="14">
    <source>
        <dbReference type="EMBL" id="RTR28428.1"/>
    </source>
</evidence>
<dbReference type="HAMAP" id="MF_01145">
    <property type="entry name" value="Foldase_PrsA"/>
    <property type="match status" value="1"/>
</dbReference>
<keyword evidence="9 11" id="KW-0413">Isomerase</keyword>
<dbReference type="OrthoDB" id="14196at2"/>
<evidence type="ECO:0000256" key="11">
    <source>
        <dbReference type="HAMAP-Rule" id="MF_01145"/>
    </source>
</evidence>
<dbReference type="GO" id="GO:0005886">
    <property type="term" value="C:plasma membrane"/>
    <property type="evidence" value="ECO:0007669"/>
    <property type="project" value="UniProtKB-SubCell"/>
</dbReference>
<dbReference type="EC" id="5.2.1.8" evidence="11"/>
<dbReference type="InterPro" id="IPR046357">
    <property type="entry name" value="PPIase_dom_sf"/>
</dbReference>
<comment type="subcellular location">
    <subcellularLocation>
        <location evidence="2">Cell membrane</location>
        <topology evidence="2">Lipid-anchor</topology>
    </subcellularLocation>
</comment>
<reference evidence="14 15" key="1">
    <citation type="submission" date="2018-12" db="EMBL/GenBank/DDBJ databases">
        <title>Bacillus yapensis draft genome sequence.</title>
        <authorList>
            <person name="Yu L."/>
            <person name="Xu X."/>
            <person name="Tang X."/>
        </authorList>
    </citation>
    <scope>NUCLEOTIDE SEQUENCE [LARGE SCALE GENOMIC DNA]</scope>
    <source>
        <strain evidence="14 15">XXST-01</strain>
    </source>
</reference>
<evidence type="ECO:0000256" key="7">
    <source>
        <dbReference type="ARBA" id="ARBA00023136"/>
    </source>
</evidence>
<evidence type="ECO:0000259" key="13">
    <source>
        <dbReference type="PROSITE" id="PS50198"/>
    </source>
</evidence>
<dbReference type="SUPFAM" id="SSF109998">
    <property type="entry name" value="Triger factor/SurA peptide-binding domain-like"/>
    <property type="match status" value="1"/>
</dbReference>
<sequence>MAKNKLFWIIGSMGLVIIILIGALVFSLNNKEGYAASIDGEKIGMDELHELLVTQYGADGVNTLLAQKIVEKEIAKNDIKVTDKEIDAELAEYQEYYGGEESFNSVLESSGVKLADVKEDIKRNVATNKLLEDRIEITDEEMKTYFEENKAQYGQAEQVQASHILVEDEATAKEVKEKLDAGEDFAELAKEYSTDSSSESGGDLGYFGKGEMVAEFEEAAFSMEIGEISEPVKSEHGYHIIKVVDKKEAKDAVYEDVKDEVKDAIFDTKAQTEYSTWLSEKMEEYKAESLLNA</sequence>
<evidence type="ECO:0000256" key="9">
    <source>
        <dbReference type="ARBA" id="ARBA00023235"/>
    </source>
</evidence>
<dbReference type="PANTHER" id="PTHR47245:SF1">
    <property type="entry name" value="FOLDASE PROTEIN PRSA"/>
    <property type="match status" value="1"/>
</dbReference>
<keyword evidence="7 11" id="KW-0472">Membrane</keyword>
<comment type="similarity">
    <text evidence="3 11">Belongs to the PrsA family.</text>
</comment>
<keyword evidence="15" id="KW-1185">Reference proteome</keyword>
<dbReference type="PANTHER" id="PTHR47245">
    <property type="entry name" value="PEPTIDYLPROLYL ISOMERASE"/>
    <property type="match status" value="1"/>
</dbReference>
<gene>
    <name evidence="11" type="primary">prsA</name>
    <name evidence="14" type="ORF">EKG37_16895</name>
</gene>
<dbReference type="InterPro" id="IPR023059">
    <property type="entry name" value="Foldase_PrsA"/>
</dbReference>
<keyword evidence="8" id="KW-0564">Palmitate</keyword>
<dbReference type="InterPro" id="IPR000297">
    <property type="entry name" value="PPIase_PpiC"/>
</dbReference>
<dbReference type="EMBL" id="RXNT01000015">
    <property type="protein sequence ID" value="RTR28428.1"/>
    <property type="molecule type" value="Genomic_DNA"/>
</dbReference>
<evidence type="ECO:0000256" key="4">
    <source>
        <dbReference type="ARBA" id="ARBA00022475"/>
    </source>
</evidence>
<evidence type="ECO:0000256" key="2">
    <source>
        <dbReference type="ARBA" id="ARBA00004193"/>
    </source>
</evidence>
<keyword evidence="10" id="KW-0449">Lipoprotein</keyword>
<evidence type="ECO:0000256" key="1">
    <source>
        <dbReference type="ARBA" id="ARBA00000971"/>
    </source>
</evidence>
<keyword evidence="12" id="KW-1133">Transmembrane helix</keyword>
<name>A0A431VYX7_9BACI</name>
<dbReference type="Gene3D" id="3.10.50.40">
    <property type="match status" value="1"/>
</dbReference>
<accession>A0A431VYX7</accession>
<organism evidence="14 15">
    <name type="scientific">Bacillus yapensis</name>
    <dbReference type="NCBI Taxonomy" id="2492960"/>
    <lineage>
        <taxon>Bacteria</taxon>
        <taxon>Bacillati</taxon>
        <taxon>Bacillota</taxon>
        <taxon>Bacilli</taxon>
        <taxon>Bacillales</taxon>
        <taxon>Bacillaceae</taxon>
        <taxon>Bacillus</taxon>
    </lineage>
</organism>
<keyword evidence="4 11" id="KW-1003">Cell membrane</keyword>
<dbReference type="PROSITE" id="PS50198">
    <property type="entry name" value="PPIC_PPIASE_2"/>
    <property type="match status" value="1"/>
</dbReference>
<dbReference type="Proteomes" id="UP000271374">
    <property type="component" value="Unassembled WGS sequence"/>
</dbReference>
<comment type="function">
    <text evidence="11">Plays a major role in protein secretion by helping the post-translocational extracellular folding of several secreted proteins.</text>
</comment>
<dbReference type="PROSITE" id="PS01096">
    <property type="entry name" value="PPIC_PPIASE_1"/>
    <property type="match status" value="1"/>
</dbReference>
<evidence type="ECO:0000256" key="3">
    <source>
        <dbReference type="ARBA" id="ARBA00006071"/>
    </source>
</evidence>
<dbReference type="GO" id="GO:0003755">
    <property type="term" value="F:peptidyl-prolyl cis-trans isomerase activity"/>
    <property type="evidence" value="ECO:0007669"/>
    <property type="project" value="UniProtKB-UniRule"/>
</dbReference>
<feature type="domain" description="PpiC" evidence="13">
    <location>
        <begin position="156"/>
        <end position="245"/>
    </location>
</feature>
<evidence type="ECO:0000313" key="15">
    <source>
        <dbReference type="Proteomes" id="UP000271374"/>
    </source>
</evidence>
<protein>
    <recommendedName>
        <fullName evidence="11">Foldase protein PrsA</fullName>
        <ecNumber evidence="11">5.2.1.8</ecNumber>
    </recommendedName>
</protein>
<evidence type="ECO:0000256" key="10">
    <source>
        <dbReference type="ARBA" id="ARBA00023288"/>
    </source>
</evidence>
<keyword evidence="6 11" id="KW-0697">Rotamase</keyword>
<evidence type="ECO:0000256" key="6">
    <source>
        <dbReference type="ARBA" id="ARBA00023110"/>
    </source>
</evidence>
<dbReference type="GO" id="GO:0006457">
    <property type="term" value="P:protein folding"/>
    <property type="evidence" value="ECO:0007669"/>
    <property type="project" value="UniProtKB-UniRule"/>
</dbReference>
<dbReference type="InterPro" id="IPR050245">
    <property type="entry name" value="PrsA_foldase"/>
</dbReference>
<feature type="transmembrane region" description="Helical" evidence="12">
    <location>
        <begin position="6"/>
        <end position="28"/>
    </location>
</feature>
<evidence type="ECO:0000256" key="8">
    <source>
        <dbReference type="ARBA" id="ARBA00023139"/>
    </source>
</evidence>
<dbReference type="InterPro" id="IPR027304">
    <property type="entry name" value="Trigger_fact/SurA_dom_sf"/>
</dbReference>
<dbReference type="AlphaFoldDB" id="A0A431VYX7"/>
<comment type="catalytic activity">
    <reaction evidence="1 11">
        <text>[protein]-peptidylproline (omega=180) = [protein]-peptidylproline (omega=0)</text>
        <dbReference type="Rhea" id="RHEA:16237"/>
        <dbReference type="Rhea" id="RHEA-COMP:10747"/>
        <dbReference type="Rhea" id="RHEA-COMP:10748"/>
        <dbReference type="ChEBI" id="CHEBI:83833"/>
        <dbReference type="ChEBI" id="CHEBI:83834"/>
        <dbReference type="EC" id="5.2.1.8"/>
    </reaction>
</comment>